<feature type="non-terminal residue" evidence="2">
    <location>
        <position position="75"/>
    </location>
</feature>
<name>A0A5E4BZZ7_MARMO</name>
<dbReference type="EMBL" id="CABDUW010000745">
    <property type="protein sequence ID" value="VTJ74479.1"/>
    <property type="molecule type" value="Genomic_DNA"/>
</dbReference>
<accession>A0A5E4BZZ7</accession>
<feature type="region of interest" description="Disordered" evidence="1">
    <location>
        <begin position="29"/>
        <end position="75"/>
    </location>
</feature>
<feature type="compositionally biased region" description="Basic and acidic residues" evidence="1">
    <location>
        <begin position="63"/>
        <end position="75"/>
    </location>
</feature>
<dbReference type="Proteomes" id="UP000335636">
    <property type="component" value="Unassembled WGS sequence"/>
</dbReference>
<keyword evidence="3" id="KW-1185">Reference proteome</keyword>
<organism evidence="2 3">
    <name type="scientific">Marmota monax</name>
    <name type="common">Woodchuck</name>
    <dbReference type="NCBI Taxonomy" id="9995"/>
    <lineage>
        <taxon>Eukaryota</taxon>
        <taxon>Metazoa</taxon>
        <taxon>Chordata</taxon>
        <taxon>Craniata</taxon>
        <taxon>Vertebrata</taxon>
        <taxon>Euteleostomi</taxon>
        <taxon>Mammalia</taxon>
        <taxon>Eutheria</taxon>
        <taxon>Euarchontoglires</taxon>
        <taxon>Glires</taxon>
        <taxon>Rodentia</taxon>
        <taxon>Sciuromorpha</taxon>
        <taxon>Sciuridae</taxon>
        <taxon>Xerinae</taxon>
        <taxon>Marmotini</taxon>
        <taxon>Marmota</taxon>
    </lineage>
</organism>
<sequence length="75" mass="8045">KHNRVVSVRMQNVNSLEPAALAVARSSVTGTNTNNWTPGMGSPETEISDCHNPQGCGLQLASEGKEKEQKLQPNT</sequence>
<evidence type="ECO:0000313" key="3">
    <source>
        <dbReference type="Proteomes" id="UP000335636"/>
    </source>
</evidence>
<reference evidence="2" key="1">
    <citation type="submission" date="2019-04" db="EMBL/GenBank/DDBJ databases">
        <authorList>
            <person name="Alioto T."/>
            <person name="Alioto T."/>
        </authorList>
    </citation>
    <scope>NUCLEOTIDE SEQUENCE [LARGE SCALE GENOMIC DNA]</scope>
</reference>
<comment type="caution">
    <text evidence="2">The sequence shown here is derived from an EMBL/GenBank/DDBJ whole genome shotgun (WGS) entry which is preliminary data.</text>
</comment>
<evidence type="ECO:0000256" key="1">
    <source>
        <dbReference type="SAM" id="MobiDB-lite"/>
    </source>
</evidence>
<feature type="non-terminal residue" evidence="2">
    <location>
        <position position="1"/>
    </location>
</feature>
<proteinExistence type="predicted"/>
<evidence type="ECO:0000313" key="2">
    <source>
        <dbReference type="EMBL" id="VTJ74479.1"/>
    </source>
</evidence>
<gene>
    <name evidence="2" type="ORF">MONAX_5E044429</name>
</gene>
<dbReference type="AlphaFoldDB" id="A0A5E4BZZ7"/>
<protein>
    <submittedName>
        <fullName evidence="2">Uncharacterized protein</fullName>
    </submittedName>
</protein>